<sequence length="451" mass="51211">MDRPLRFALRAQLPTGEIVPVKLVYSNLHRYCRHCRHVSHEVESCPQLSEAERTEKSSRLEGDRDHPNFNRIDAQRKGETSKRPLPQPFKDRRSGEDTHKDTRDSVWKRIDSRYDPRVDHRPSSKYDHRHDSKPVDRKRDPPTRDSYNKRRYDESFLSSKQREASRRERDKGKDREISPSKTDTRELAKEIAREPLPVAALPQQSEPIPTAVPTRQATVSPELTRDRPFRLNLQKKAFTDLKQKEKILDEDEVSDEGSSARKSLFFEAPPHPPSVNLPITLAKDTSIKETPKSWYDMTLEEDGSMTEEAMNTKGPSQSPNNSTLPLTERILEEEDWLDDGNDFGDVDGNDFGEEDIDLMEEDDLLGEELRIENEKHLQIDDSGIERADGGATLEITDGSGLGKVVESTVDAKNKTPTKGASSSSDRVSGSSASMKKKRGPSQQAQGQMDQK</sequence>
<reference evidence="2 3" key="1">
    <citation type="submission" date="2021-03" db="EMBL/GenBank/DDBJ databases">
        <authorList>
            <person name="King G.J."/>
            <person name="Bancroft I."/>
            <person name="Baten A."/>
            <person name="Bloomfield J."/>
            <person name="Borpatragohain P."/>
            <person name="He Z."/>
            <person name="Irish N."/>
            <person name="Irwin J."/>
            <person name="Liu K."/>
            <person name="Mauleon R.P."/>
            <person name="Moore J."/>
            <person name="Morris R."/>
            <person name="Ostergaard L."/>
            <person name="Wang B."/>
            <person name="Wells R."/>
        </authorList>
    </citation>
    <scope>NUCLEOTIDE SEQUENCE [LARGE SCALE GENOMIC DNA]</scope>
    <source>
        <strain evidence="2">R-o-18</strain>
        <tissue evidence="2">Leaf</tissue>
    </source>
</reference>
<evidence type="ECO:0008006" key="4">
    <source>
        <dbReference type="Google" id="ProtNLM"/>
    </source>
</evidence>
<evidence type="ECO:0000313" key="2">
    <source>
        <dbReference type="EMBL" id="KAG5400131.1"/>
    </source>
</evidence>
<feature type="region of interest" description="Disordered" evidence="1">
    <location>
        <begin position="42"/>
        <end position="226"/>
    </location>
</feature>
<name>A0ABQ7MR49_BRACM</name>
<organism evidence="2 3">
    <name type="scientific">Brassica rapa subsp. trilocularis</name>
    <dbReference type="NCBI Taxonomy" id="1813537"/>
    <lineage>
        <taxon>Eukaryota</taxon>
        <taxon>Viridiplantae</taxon>
        <taxon>Streptophyta</taxon>
        <taxon>Embryophyta</taxon>
        <taxon>Tracheophyta</taxon>
        <taxon>Spermatophyta</taxon>
        <taxon>Magnoliopsida</taxon>
        <taxon>eudicotyledons</taxon>
        <taxon>Gunneridae</taxon>
        <taxon>Pentapetalae</taxon>
        <taxon>rosids</taxon>
        <taxon>malvids</taxon>
        <taxon>Brassicales</taxon>
        <taxon>Brassicaceae</taxon>
        <taxon>Brassiceae</taxon>
        <taxon>Brassica</taxon>
    </lineage>
</organism>
<feature type="region of interest" description="Disordered" evidence="1">
    <location>
        <begin position="263"/>
        <end position="282"/>
    </location>
</feature>
<feature type="compositionally biased region" description="Basic and acidic residues" evidence="1">
    <location>
        <begin position="89"/>
        <end position="193"/>
    </location>
</feature>
<feature type="compositionally biased region" description="Polar residues" evidence="1">
    <location>
        <begin position="440"/>
        <end position="451"/>
    </location>
</feature>
<feature type="region of interest" description="Disordered" evidence="1">
    <location>
        <begin position="304"/>
        <end position="325"/>
    </location>
</feature>
<feature type="region of interest" description="Disordered" evidence="1">
    <location>
        <begin position="380"/>
        <end position="451"/>
    </location>
</feature>
<protein>
    <recommendedName>
        <fullName evidence="4">Zinc knuckle CX2CX4HX4C domain-containing protein</fullName>
    </recommendedName>
</protein>
<dbReference type="EMBL" id="JADBGQ010000004">
    <property type="protein sequence ID" value="KAG5400131.1"/>
    <property type="molecule type" value="Genomic_DNA"/>
</dbReference>
<keyword evidence="3" id="KW-1185">Reference proteome</keyword>
<feature type="compositionally biased region" description="Low complexity" evidence="1">
    <location>
        <begin position="421"/>
        <end position="433"/>
    </location>
</feature>
<feature type="compositionally biased region" description="Polar residues" evidence="1">
    <location>
        <begin position="202"/>
        <end position="221"/>
    </location>
</feature>
<gene>
    <name evidence="2" type="primary">A04g501930.1_BraROA</name>
    <name evidence="2" type="ORF">IGI04_014738</name>
</gene>
<feature type="compositionally biased region" description="Basic and acidic residues" evidence="1">
    <location>
        <begin position="50"/>
        <end position="82"/>
    </location>
</feature>
<comment type="caution">
    <text evidence="2">The sequence shown here is derived from an EMBL/GenBank/DDBJ whole genome shotgun (WGS) entry which is preliminary data.</text>
</comment>
<feature type="compositionally biased region" description="Polar residues" evidence="1">
    <location>
        <begin position="313"/>
        <end position="325"/>
    </location>
</feature>
<evidence type="ECO:0000256" key="1">
    <source>
        <dbReference type="SAM" id="MobiDB-lite"/>
    </source>
</evidence>
<accession>A0ABQ7MR49</accession>
<dbReference type="Proteomes" id="UP000823674">
    <property type="component" value="Chromosome A04"/>
</dbReference>
<evidence type="ECO:0000313" key="3">
    <source>
        <dbReference type="Proteomes" id="UP000823674"/>
    </source>
</evidence>
<proteinExistence type="predicted"/>